<sequence length="70" mass="7918">MFSLLYKLNDYRTYQNRTPQGVSLASISVGGKWEEEALGLLGEAFSEPVKLNYLNESLLLHPQDVGFQLK</sequence>
<evidence type="ECO:0000313" key="1">
    <source>
        <dbReference type="EMBL" id="GAI46339.1"/>
    </source>
</evidence>
<gene>
    <name evidence="1" type="ORF">S06H3_39868</name>
</gene>
<dbReference type="AlphaFoldDB" id="X1QSU5"/>
<feature type="non-terminal residue" evidence="1">
    <location>
        <position position="70"/>
    </location>
</feature>
<reference evidence="1" key="1">
    <citation type="journal article" date="2014" name="Front. Microbiol.">
        <title>High frequency of phylogenetically diverse reductive dehalogenase-homologous genes in deep subseafloor sedimentary metagenomes.</title>
        <authorList>
            <person name="Kawai M."/>
            <person name="Futagami T."/>
            <person name="Toyoda A."/>
            <person name="Takaki Y."/>
            <person name="Nishi S."/>
            <person name="Hori S."/>
            <person name="Arai W."/>
            <person name="Tsubouchi T."/>
            <person name="Morono Y."/>
            <person name="Uchiyama I."/>
            <person name="Ito T."/>
            <person name="Fujiyama A."/>
            <person name="Inagaki F."/>
            <person name="Takami H."/>
        </authorList>
    </citation>
    <scope>NUCLEOTIDE SEQUENCE</scope>
    <source>
        <strain evidence="1">Expedition CK06-06</strain>
    </source>
</reference>
<protein>
    <submittedName>
        <fullName evidence="1">Uncharacterized protein</fullName>
    </submittedName>
</protein>
<name>X1QSU5_9ZZZZ</name>
<dbReference type="EMBL" id="BARV01024419">
    <property type="protein sequence ID" value="GAI46339.1"/>
    <property type="molecule type" value="Genomic_DNA"/>
</dbReference>
<comment type="caution">
    <text evidence="1">The sequence shown here is derived from an EMBL/GenBank/DDBJ whole genome shotgun (WGS) entry which is preliminary data.</text>
</comment>
<organism evidence="1">
    <name type="scientific">marine sediment metagenome</name>
    <dbReference type="NCBI Taxonomy" id="412755"/>
    <lineage>
        <taxon>unclassified sequences</taxon>
        <taxon>metagenomes</taxon>
        <taxon>ecological metagenomes</taxon>
    </lineage>
</organism>
<proteinExistence type="predicted"/>
<accession>X1QSU5</accession>